<protein>
    <submittedName>
        <fullName evidence="4">PaaI family thioesterase</fullName>
    </submittedName>
</protein>
<name>A0A7X9SMT4_CLOBE</name>
<gene>
    <name evidence="4" type="ORF">HF849_08185</name>
</gene>
<feature type="domain" description="Thioesterase" evidence="3">
    <location>
        <begin position="61"/>
        <end position="134"/>
    </location>
</feature>
<evidence type="ECO:0000313" key="4">
    <source>
        <dbReference type="EMBL" id="NMF04735.1"/>
    </source>
</evidence>
<dbReference type="EMBL" id="JABAGD010000011">
    <property type="protein sequence ID" value="NMF04735.1"/>
    <property type="molecule type" value="Genomic_DNA"/>
</dbReference>
<evidence type="ECO:0000259" key="3">
    <source>
        <dbReference type="Pfam" id="PF03061"/>
    </source>
</evidence>
<accession>A0A7X9SMT4</accession>
<dbReference type="SUPFAM" id="SSF54637">
    <property type="entry name" value="Thioesterase/thiol ester dehydrase-isomerase"/>
    <property type="match status" value="1"/>
</dbReference>
<dbReference type="InterPro" id="IPR039298">
    <property type="entry name" value="ACOT13"/>
</dbReference>
<organism evidence="4 5">
    <name type="scientific">Clostridium beijerinckii</name>
    <name type="common">Clostridium MP</name>
    <dbReference type="NCBI Taxonomy" id="1520"/>
    <lineage>
        <taxon>Bacteria</taxon>
        <taxon>Bacillati</taxon>
        <taxon>Bacillota</taxon>
        <taxon>Clostridia</taxon>
        <taxon>Eubacteriales</taxon>
        <taxon>Clostridiaceae</taxon>
        <taxon>Clostridium</taxon>
    </lineage>
</organism>
<dbReference type="InterPro" id="IPR006683">
    <property type="entry name" value="Thioestr_dom"/>
</dbReference>
<dbReference type="InterPro" id="IPR029069">
    <property type="entry name" value="HotDog_dom_sf"/>
</dbReference>
<dbReference type="NCBIfam" id="TIGR00369">
    <property type="entry name" value="unchar_dom_1"/>
    <property type="match status" value="1"/>
</dbReference>
<dbReference type="AlphaFoldDB" id="A0A7X9SMT4"/>
<dbReference type="CDD" id="cd03443">
    <property type="entry name" value="PaaI_thioesterase"/>
    <property type="match status" value="1"/>
</dbReference>
<dbReference type="Gene3D" id="3.10.129.10">
    <property type="entry name" value="Hotdog Thioesterase"/>
    <property type="match status" value="1"/>
</dbReference>
<sequence length="157" mass="17507">MRGREGGVIMSKEHLVWLKSYLEENYNKSILENFLDPQIVEVTEGKVIYEMKIIDRHCNIYGYIHGGTLASIADVVMGVSCTTLGKRIVTTDLSISYIKNVNAGSTITAVGEVVSDGENIMRCACKIFDEHEKLLVQVQASYFVIGSFDDVNPPRDK</sequence>
<dbReference type="PANTHER" id="PTHR21660">
    <property type="entry name" value="THIOESTERASE SUPERFAMILY MEMBER-RELATED"/>
    <property type="match status" value="1"/>
</dbReference>
<dbReference type="InterPro" id="IPR003736">
    <property type="entry name" value="PAAI_dom"/>
</dbReference>
<dbReference type="Proteomes" id="UP000587880">
    <property type="component" value="Unassembled WGS sequence"/>
</dbReference>
<comment type="similarity">
    <text evidence="1">Belongs to the thioesterase PaaI family.</text>
</comment>
<dbReference type="GO" id="GO:0047617">
    <property type="term" value="F:fatty acyl-CoA hydrolase activity"/>
    <property type="evidence" value="ECO:0007669"/>
    <property type="project" value="InterPro"/>
</dbReference>
<dbReference type="PANTHER" id="PTHR21660:SF1">
    <property type="entry name" value="ACYL-COENZYME A THIOESTERASE 13"/>
    <property type="match status" value="1"/>
</dbReference>
<keyword evidence="2" id="KW-0378">Hydrolase</keyword>
<comment type="caution">
    <text evidence="4">The sequence shown here is derived from an EMBL/GenBank/DDBJ whole genome shotgun (WGS) entry which is preliminary data.</text>
</comment>
<evidence type="ECO:0000313" key="5">
    <source>
        <dbReference type="Proteomes" id="UP000587880"/>
    </source>
</evidence>
<evidence type="ECO:0000256" key="2">
    <source>
        <dbReference type="ARBA" id="ARBA00022801"/>
    </source>
</evidence>
<reference evidence="4 5" key="1">
    <citation type="submission" date="2020-04" db="EMBL/GenBank/DDBJ databases">
        <authorList>
            <person name="Hitch T.C.A."/>
            <person name="Wylensek D."/>
            <person name="Clavel T."/>
        </authorList>
    </citation>
    <scope>NUCLEOTIDE SEQUENCE [LARGE SCALE GENOMIC DNA]</scope>
    <source>
        <strain evidence="4 5">WB01_NA02</strain>
    </source>
</reference>
<dbReference type="Pfam" id="PF03061">
    <property type="entry name" value="4HBT"/>
    <property type="match status" value="1"/>
</dbReference>
<evidence type="ECO:0000256" key="1">
    <source>
        <dbReference type="ARBA" id="ARBA00008324"/>
    </source>
</evidence>
<proteinExistence type="inferred from homology"/>